<dbReference type="Gene3D" id="3.40.50.150">
    <property type="entry name" value="Vaccinia Virus protein VP39"/>
    <property type="match status" value="1"/>
</dbReference>
<dbReference type="EMBL" id="JAACJK010000183">
    <property type="protein sequence ID" value="KAF5318259.1"/>
    <property type="molecule type" value="Genomic_DNA"/>
</dbReference>
<dbReference type="CDD" id="cd02440">
    <property type="entry name" value="AdoMet_MTases"/>
    <property type="match status" value="1"/>
</dbReference>
<evidence type="ECO:0000313" key="4">
    <source>
        <dbReference type="Proteomes" id="UP000541558"/>
    </source>
</evidence>
<gene>
    <name evidence="3" type="ORF">D9611_014682</name>
</gene>
<feature type="compositionally biased region" description="Low complexity" evidence="1">
    <location>
        <begin position="1"/>
        <end position="15"/>
    </location>
</feature>
<reference evidence="3 4" key="1">
    <citation type="journal article" date="2020" name="ISME J.">
        <title>Uncovering the hidden diversity of litter-decomposition mechanisms in mushroom-forming fungi.</title>
        <authorList>
            <person name="Floudas D."/>
            <person name="Bentzer J."/>
            <person name="Ahren D."/>
            <person name="Johansson T."/>
            <person name="Persson P."/>
            <person name="Tunlid A."/>
        </authorList>
    </citation>
    <scope>NUCLEOTIDE SEQUENCE [LARGE SCALE GENOMIC DNA]</scope>
    <source>
        <strain evidence="3 4">CBS 175.51</strain>
    </source>
</reference>
<dbReference type="Pfam" id="PF13847">
    <property type="entry name" value="Methyltransf_31"/>
    <property type="match status" value="1"/>
</dbReference>
<name>A0A8H5B7L6_9AGAR</name>
<sequence length="306" mass="33535">MPATRSPRTSPRTSPHASPNSTAGHVKREESEELPDSTGWSASLYNKTASFVYSSPFVAPVLDLLNAQPGEKILDVGCGSAEVSLDIQRVVSQQSGGVVVGMDASESMIVKAKGNGLKHAFVCDAHDLIVPDEIYAWIGNGSDARFDAAFSNATLHWCKRDPLAVLQGVKSVLKPEGRFVAEMGGFMNCIGVRSALYAAVRSRGYDPALYDPWYFPSMEDYVKLLVTGGFEPTHMSLTPRITPLPAGLFEWLRLFARNSFLRIFDDAEAAKIMEEVVENCRVDCQDAGGNWAMTYMRLRFSAVLKK</sequence>
<dbReference type="AlphaFoldDB" id="A0A8H5B7L6"/>
<evidence type="ECO:0000313" key="3">
    <source>
        <dbReference type="EMBL" id="KAF5318259.1"/>
    </source>
</evidence>
<evidence type="ECO:0000259" key="2">
    <source>
        <dbReference type="Pfam" id="PF13847"/>
    </source>
</evidence>
<organism evidence="3 4">
    <name type="scientific">Ephemerocybe angulata</name>
    <dbReference type="NCBI Taxonomy" id="980116"/>
    <lineage>
        <taxon>Eukaryota</taxon>
        <taxon>Fungi</taxon>
        <taxon>Dikarya</taxon>
        <taxon>Basidiomycota</taxon>
        <taxon>Agaricomycotina</taxon>
        <taxon>Agaricomycetes</taxon>
        <taxon>Agaricomycetidae</taxon>
        <taxon>Agaricales</taxon>
        <taxon>Agaricineae</taxon>
        <taxon>Psathyrellaceae</taxon>
        <taxon>Ephemerocybe</taxon>
    </lineage>
</organism>
<proteinExistence type="predicted"/>
<dbReference type="OrthoDB" id="10017101at2759"/>
<feature type="domain" description="Methyltransferase" evidence="2">
    <location>
        <begin position="69"/>
        <end position="182"/>
    </location>
</feature>
<dbReference type="Proteomes" id="UP000541558">
    <property type="component" value="Unassembled WGS sequence"/>
</dbReference>
<feature type="region of interest" description="Disordered" evidence="1">
    <location>
        <begin position="1"/>
        <end position="38"/>
    </location>
</feature>
<dbReference type="InterPro" id="IPR029063">
    <property type="entry name" value="SAM-dependent_MTases_sf"/>
</dbReference>
<dbReference type="PANTHER" id="PTHR43861">
    <property type="entry name" value="TRANS-ACONITATE 2-METHYLTRANSFERASE-RELATED"/>
    <property type="match status" value="1"/>
</dbReference>
<dbReference type="SUPFAM" id="SSF53335">
    <property type="entry name" value="S-adenosyl-L-methionine-dependent methyltransferases"/>
    <property type="match status" value="1"/>
</dbReference>
<protein>
    <recommendedName>
        <fullName evidence="2">Methyltransferase domain-containing protein</fullName>
    </recommendedName>
</protein>
<comment type="caution">
    <text evidence="3">The sequence shown here is derived from an EMBL/GenBank/DDBJ whole genome shotgun (WGS) entry which is preliminary data.</text>
</comment>
<evidence type="ECO:0000256" key="1">
    <source>
        <dbReference type="SAM" id="MobiDB-lite"/>
    </source>
</evidence>
<accession>A0A8H5B7L6</accession>
<dbReference type="InterPro" id="IPR025714">
    <property type="entry name" value="Methyltranfer_dom"/>
</dbReference>
<dbReference type="PANTHER" id="PTHR43861:SF1">
    <property type="entry name" value="TRANS-ACONITATE 2-METHYLTRANSFERASE"/>
    <property type="match status" value="1"/>
</dbReference>
<keyword evidence="4" id="KW-1185">Reference proteome</keyword>